<sequence>MKTSTSEGKHEIQWTARNQLDDLDFADDLALLSHTHEQMQIKTASVTAFSASVGLSIHKGKTKVLKFKAENNNPITLHGETMEDVKAVLLYGAETWRTTTTTIKKVQVFINSCLRKILNIHWPDTISNSLLWERTNQLPAEEEIRRRRWKWIGHTLRKSSNCITRQALTWNPEGKRKRGRPKNTLRRIIEADMKTMNYNWTELERIAQYRVGWRMLVSCLCSFTRSNRLSRDTMKSSSTKSNILTISTDRVLQKLPNRSSTKLSETGNAIYDKEKEYTNCNTYHTERCSKAEKEILQRVLQQTRENIVQPQIVAGKKFDGPSFIAKPAEIWFQNIEVDKTQKIKVTLTNASYAISTCRYIGITSTLMDFVDVKFIPPGMLSPGMNYWLQIKFTPKLNKNLTGELEFLSPTGPFFIPFKATVKKCEFSIDCNVVNFGEVVVGETVFRTVKLCNSGAKGARFTFKALSESYKEKDSDNIKESSQETINAEKCIDESIKTDEPKIDVKVHF</sequence>
<dbReference type="PANTHER" id="PTHR22538:SF0">
    <property type="entry name" value="CILIA- AND FLAGELLA-ASSOCIATED PROTEIN 74"/>
    <property type="match status" value="1"/>
</dbReference>
<reference evidence="2 3" key="1">
    <citation type="submission" date="2018-11" db="EMBL/GenBank/DDBJ databases">
        <authorList>
            <consortium name="Pathogen Informatics"/>
        </authorList>
    </citation>
    <scope>NUCLEOTIDE SEQUENCE [LARGE SCALE GENOMIC DNA]</scope>
    <source>
        <strain evidence="2 3">Zambia</strain>
    </source>
</reference>
<keyword evidence="3" id="KW-1185">Reference proteome</keyword>
<accession>A0A183N5Z6</accession>
<dbReference type="Proteomes" id="UP000277204">
    <property type="component" value="Unassembled WGS sequence"/>
</dbReference>
<protein>
    <recommendedName>
        <fullName evidence="1">CFAP74 second Ig-like domain-containing protein</fullName>
    </recommendedName>
</protein>
<dbReference type="EMBL" id="UZAI01019892">
    <property type="protein sequence ID" value="VDP48385.1"/>
    <property type="molecule type" value="Genomic_DNA"/>
</dbReference>
<evidence type="ECO:0000313" key="3">
    <source>
        <dbReference type="Proteomes" id="UP000277204"/>
    </source>
</evidence>
<dbReference type="Pfam" id="PF24771">
    <property type="entry name" value="Ig_CFAP74_1st"/>
    <property type="match status" value="1"/>
</dbReference>
<evidence type="ECO:0000313" key="2">
    <source>
        <dbReference type="EMBL" id="VDP48385.1"/>
    </source>
</evidence>
<feature type="domain" description="CFAP74 second Ig-like" evidence="1">
    <location>
        <begin position="427"/>
        <end position="496"/>
    </location>
</feature>
<gene>
    <name evidence="2" type="ORF">SMRZ_LOCUS23721</name>
</gene>
<organism evidence="2 3">
    <name type="scientific">Schistosoma margrebowiei</name>
    <dbReference type="NCBI Taxonomy" id="48269"/>
    <lineage>
        <taxon>Eukaryota</taxon>
        <taxon>Metazoa</taxon>
        <taxon>Spiralia</taxon>
        <taxon>Lophotrochozoa</taxon>
        <taxon>Platyhelminthes</taxon>
        <taxon>Trematoda</taxon>
        <taxon>Digenea</taxon>
        <taxon>Strigeidida</taxon>
        <taxon>Schistosomatoidea</taxon>
        <taxon>Schistosomatidae</taxon>
        <taxon>Schistosoma</taxon>
    </lineage>
</organism>
<dbReference type="Pfam" id="PF24770">
    <property type="entry name" value="Ig-CFAP74_2"/>
    <property type="match status" value="1"/>
</dbReference>
<dbReference type="AlphaFoldDB" id="A0A183N5Z6"/>
<name>A0A183N5Z6_9TREM</name>
<dbReference type="STRING" id="48269.A0A183N5Z6"/>
<dbReference type="InterPro" id="IPR056306">
    <property type="entry name" value="Ig-CFAP74_2nd"/>
</dbReference>
<dbReference type="PANTHER" id="PTHR22538">
    <property type="entry name" value="CILIA- AND FLAGELLA-ASSOCIATED PROTEIN 74"/>
    <property type="match status" value="1"/>
</dbReference>
<proteinExistence type="predicted"/>
<evidence type="ECO:0000259" key="1">
    <source>
        <dbReference type="Pfam" id="PF24770"/>
    </source>
</evidence>